<reference evidence="6" key="1">
    <citation type="submission" date="2016-02" db="EMBL/GenBank/DDBJ databases">
        <authorList>
            <person name="Sanders J.G."/>
            <person name="Lin J.Y."/>
            <person name="Wertz J.T."/>
            <person name="Russell J.A."/>
            <person name="Moreau C.S."/>
            <person name="Powell S."/>
        </authorList>
    </citation>
    <scope>NUCLEOTIDE SEQUENCE [LARGE SCALE GENOMIC DNA]</scope>
    <source>
        <strain evidence="6">CAG34</strain>
    </source>
</reference>
<accession>A0A139SJH9</accession>
<evidence type="ECO:0000256" key="3">
    <source>
        <dbReference type="ARBA" id="ARBA00023163"/>
    </source>
</evidence>
<dbReference type="PANTHER" id="PTHR30146:SF109">
    <property type="entry name" value="HTH-TYPE TRANSCRIPTIONAL REGULATOR GALS"/>
    <property type="match status" value="1"/>
</dbReference>
<gene>
    <name evidence="5" type="ORF">AXK11_07660</name>
</gene>
<dbReference type="GO" id="GO:0003700">
    <property type="term" value="F:DNA-binding transcription factor activity"/>
    <property type="evidence" value="ECO:0007669"/>
    <property type="project" value="TreeGrafter"/>
</dbReference>
<name>A0A139SJH9_9BACT</name>
<organism evidence="5 6">
    <name type="scientific">Cephaloticoccus primus</name>
    <dbReference type="NCBI Taxonomy" id="1548207"/>
    <lineage>
        <taxon>Bacteria</taxon>
        <taxon>Pseudomonadati</taxon>
        <taxon>Verrucomicrobiota</taxon>
        <taxon>Opitutia</taxon>
        <taxon>Opitutales</taxon>
        <taxon>Opitutaceae</taxon>
        <taxon>Cephaloticoccus</taxon>
    </lineage>
</organism>
<dbReference type="CDD" id="cd01392">
    <property type="entry name" value="HTH_LacI"/>
    <property type="match status" value="1"/>
</dbReference>
<dbReference type="InterPro" id="IPR000843">
    <property type="entry name" value="HTH_LacI"/>
</dbReference>
<keyword evidence="1" id="KW-0805">Transcription regulation</keyword>
<dbReference type="PANTHER" id="PTHR30146">
    <property type="entry name" value="LACI-RELATED TRANSCRIPTIONAL REPRESSOR"/>
    <property type="match status" value="1"/>
</dbReference>
<dbReference type="Proteomes" id="UP000070058">
    <property type="component" value="Unassembled WGS sequence"/>
</dbReference>
<dbReference type="SUPFAM" id="SSF47413">
    <property type="entry name" value="lambda repressor-like DNA-binding domains"/>
    <property type="match status" value="1"/>
</dbReference>
<evidence type="ECO:0000256" key="2">
    <source>
        <dbReference type="ARBA" id="ARBA00023125"/>
    </source>
</evidence>
<evidence type="ECO:0000313" key="6">
    <source>
        <dbReference type="Proteomes" id="UP000070058"/>
    </source>
</evidence>
<feature type="domain" description="HTH lacI-type" evidence="4">
    <location>
        <begin position="1"/>
        <end position="41"/>
    </location>
</feature>
<evidence type="ECO:0000259" key="4">
    <source>
        <dbReference type="PROSITE" id="PS50932"/>
    </source>
</evidence>
<dbReference type="STRING" id="1548207.AXK11_07660"/>
<dbReference type="PROSITE" id="PS50932">
    <property type="entry name" value="HTH_LACI_2"/>
    <property type="match status" value="1"/>
</dbReference>
<dbReference type="AlphaFoldDB" id="A0A139SJH9"/>
<evidence type="ECO:0000256" key="1">
    <source>
        <dbReference type="ARBA" id="ARBA00023015"/>
    </source>
</evidence>
<dbReference type="InterPro" id="IPR028082">
    <property type="entry name" value="Peripla_BP_I"/>
</dbReference>
<dbReference type="Gene3D" id="1.10.260.40">
    <property type="entry name" value="lambda repressor-like DNA-binding domains"/>
    <property type="match status" value="1"/>
</dbReference>
<dbReference type="SUPFAM" id="SSF53822">
    <property type="entry name" value="Periplasmic binding protein-like I"/>
    <property type="match status" value="1"/>
</dbReference>
<proteinExistence type="predicted"/>
<comment type="caution">
    <text evidence="5">The sequence shown here is derived from an EMBL/GenBank/DDBJ whole genome shotgun (WGS) entry which is preliminary data.</text>
</comment>
<dbReference type="InterPro" id="IPR010982">
    <property type="entry name" value="Lambda_DNA-bd_dom_sf"/>
</dbReference>
<dbReference type="Pfam" id="PF00356">
    <property type="entry name" value="LacI"/>
    <property type="match status" value="1"/>
</dbReference>
<evidence type="ECO:0000313" key="5">
    <source>
        <dbReference type="EMBL" id="KXU34712.1"/>
    </source>
</evidence>
<keyword evidence="3" id="KW-0804">Transcription</keyword>
<dbReference type="Gene3D" id="3.40.50.2300">
    <property type="match status" value="2"/>
</dbReference>
<sequence length="318" mass="35553">MTVSYALRGSPQISQPQRERIRKLAAELGYHPDPLLTHLMTHLRGGRGSPKTSENLALLTMYEPPFVSRLIHGARARAAQLGYTLDRINLSQIPSKAVLTRTLLARGVAGIILTPAKCPDTYRELLDWTLFATTAVGYSFTELPVNRVVTHHFDNAHRVFALLRERGFSRIGLAMTPDMEFRANHSYSGAYCRLDAIDSVKTVPILMIEEQTRQQSVPRWLARHRPDAVVLANSNHFRESILPHTPISTLRKTAFACLDQQPTDGIAGIDQLFETIGTKAVDDVVNQILRNERGLPTNPIVTMLEGKWCEAAGLYPRL</sequence>
<dbReference type="EMBL" id="LSZQ01000057">
    <property type="protein sequence ID" value="KXU34712.1"/>
    <property type="molecule type" value="Genomic_DNA"/>
</dbReference>
<keyword evidence="6" id="KW-1185">Reference proteome</keyword>
<dbReference type="GO" id="GO:0000976">
    <property type="term" value="F:transcription cis-regulatory region binding"/>
    <property type="evidence" value="ECO:0007669"/>
    <property type="project" value="TreeGrafter"/>
</dbReference>
<protein>
    <recommendedName>
        <fullName evidence="4">HTH lacI-type domain-containing protein</fullName>
    </recommendedName>
</protein>
<keyword evidence="2" id="KW-0238">DNA-binding</keyword>